<dbReference type="EMBL" id="CMVM020000076">
    <property type="status" value="NOT_ANNOTATED_CDS"/>
    <property type="molecule type" value="Genomic_DNA"/>
</dbReference>
<dbReference type="EnsemblMetazoa" id="OVOC2973.1">
    <property type="protein sequence ID" value="OVOC2973.1"/>
    <property type="gene ID" value="WBGene00239782"/>
</dbReference>
<dbReference type="AlphaFoldDB" id="A0A8R1XVR2"/>
<proteinExistence type="predicted"/>
<dbReference type="Proteomes" id="UP000024404">
    <property type="component" value="Unassembled WGS sequence"/>
</dbReference>
<sequence>MRDGALRGTQVHRLPSLAYEDSTQKMQPSNFSIETLTYESGQHESCFEEYRKLIPNIIQQVEEKRK</sequence>
<evidence type="ECO:0000313" key="2">
    <source>
        <dbReference type="EnsemblMetazoa" id="OVOC2973.1"/>
    </source>
</evidence>
<name>A0A8R1XVR2_ONCVO</name>
<feature type="region of interest" description="Disordered" evidence="1">
    <location>
        <begin position="1"/>
        <end position="23"/>
    </location>
</feature>
<evidence type="ECO:0000313" key="3">
    <source>
        <dbReference type="Proteomes" id="UP000024404"/>
    </source>
</evidence>
<reference evidence="2" key="2">
    <citation type="submission" date="2022-06" db="UniProtKB">
        <authorList>
            <consortium name="EnsemblMetazoa"/>
        </authorList>
    </citation>
    <scope>IDENTIFICATION</scope>
</reference>
<reference evidence="3" key="1">
    <citation type="submission" date="2013-10" db="EMBL/GenBank/DDBJ databases">
        <title>Genome sequencing of Onchocerca volvulus.</title>
        <authorList>
            <person name="Cotton J."/>
            <person name="Tsai J."/>
            <person name="Stanley E."/>
            <person name="Tracey A."/>
            <person name="Holroyd N."/>
            <person name="Lustigman S."/>
            <person name="Berriman M."/>
        </authorList>
    </citation>
    <scope>NUCLEOTIDE SEQUENCE</scope>
</reference>
<keyword evidence="3" id="KW-1185">Reference proteome</keyword>
<evidence type="ECO:0000256" key="1">
    <source>
        <dbReference type="SAM" id="MobiDB-lite"/>
    </source>
</evidence>
<protein>
    <submittedName>
        <fullName evidence="2">Uncharacterized protein</fullName>
    </submittedName>
</protein>
<organism evidence="2 3">
    <name type="scientific">Onchocerca volvulus</name>
    <dbReference type="NCBI Taxonomy" id="6282"/>
    <lineage>
        <taxon>Eukaryota</taxon>
        <taxon>Metazoa</taxon>
        <taxon>Ecdysozoa</taxon>
        <taxon>Nematoda</taxon>
        <taxon>Chromadorea</taxon>
        <taxon>Rhabditida</taxon>
        <taxon>Spirurina</taxon>
        <taxon>Spiruromorpha</taxon>
        <taxon>Filarioidea</taxon>
        <taxon>Onchocercidae</taxon>
        <taxon>Onchocerca</taxon>
    </lineage>
</organism>
<accession>A0A8R1XVR2</accession>